<dbReference type="FunFam" id="1.20.960.40:FF:000002">
    <property type="entry name" value="LisH domain-containing protein FOPNL"/>
    <property type="match status" value="1"/>
</dbReference>
<evidence type="ECO:0000313" key="15">
    <source>
        <dbReference type="EMBL" id="KAF0687645.1"/>
    </source>
</evidence>
<reference evidence="16 17" key="1">
    <citation type="submission" date="2019-03" db="EMBL/GenBank/DDBJ databases">
        <authorList>
            <person name="Gaulin E."/>
            <person name="Dumas B."/>
        </authorList>
    </citation>
    <scope>NUCLEOTIDE SEQUENCE [LARGE SCALE GENOMIC DNA]</scope>
    <source>
        <strain evidence="16">CBS 568.67</strain>
    </source>
</reference>
<evidence type="ECO:0000256" key="13">
    <source>
        <dbReference type="SAM" id="MobiDB-lite"/>
    </source>
</evidence>
<dbReference type="Pfam" id="PF09398">
    <property type="entry name" value="FOP_dimer"/>
    <property type="match status" value="1"/>
</dbReference>
<dbReference type="OrthoDB" id="5970631at2759"/>
<protein>
    <recommendedName>
        <fullName evidence="10">Centrosomal protein 20</fullName>
    </recommendedName>
    <alternativeName>
        <fullName evidence="11">FGFR1OP N-terminal-like protein</fullName>
    </alternativeName>
    <alternativeName>
        <fullName evidence="12">LisH domain-containing protein FOPNL</fullName>
    </alternativeName>
</protein>
<evidence type="ECO:0000256" key="4">
    <source>
        <dbReference type="ARBA" id="ARBA00005385"/>
    </source>
</evidence>
<evidence type="ECO:0000256" key="8">
    <source>
        <dbReference type="ARBA" id="ARBA00023273"/>
    </source>
</evidence>
<dbReference type="AlphaFoldDB" id="A0A485LFD7"/>
<dbReference type="PANTHER" id="PTHR15431">
    <property type="entry name" value="FGFR1 ONCOGENE PARTNER/LISH DOMAIN-CONTAINING PROTEIN"/>
    <property type="match status" value="1"/>
</dbReference>
<evidence type="ECO:0000256" key="1">
    <source>
        <dbReference type="ARBA" id="ARBA00004120"/>
    </source>
</evidence>
<dbReference type="EMBL" id="CAADRA010006923">
    <property type="protein sequence ID" value="VFT97309.1"/>
    <property type="molecule type" value="Genomic_DNA"/>
</dbReference>
<proteinExistence type="inferred from homology"/>
<feature type="compositionally biased region" description="Low complexity" evidence="13">
    <location>
        <begin position="172"/>
        <end position="200"/>
    </location>
</feature>
<accession>A0A485LFD7</accession>
<evidence type="ECO:0000256" key="3">
    <source>
        <dbReference type="ARBA" id="ARBA00004607"/>
    </source>
</evidence>
<dbReference type="Proteomes" id="UP000332933">
    <property type="component" value="Unassembled WGS sequence"/>
</dbReference>
<feature type="domain" description="FGFR1 oncogene partner (FOP) N-terminal dimerisation" evidence="14">
    <location>
        <begin position="51"/>
        <end position="115"/>
    </location>
</feature>
<dbReference type="Gene3D" id="1.20.960.40">
    <property type="match status" value="1"/>
</dbReference>
<keyword evidence="5" id="KW-0963">Cytoplasm</keyword>
<comment type="subcellular location">
    <subcellularLocation>
        <location evidence="1">Cytoplasm</location>
        <location evidence="1">Cytoskeleton</location>
        <location evidence="1">Cilium basal body</location>
    </subcellularLocation>
    <subcellularLocation>
        <location evidence="3">Cytoplasm</location>
        <location evidence="3">Cytoskeleton</location>
        <location evidence="3">Microtubule organizing center</location>
        <location evidence="3">Centrosome</location>
        <location evidence="3">Centriolar satellite</location>
    </subcellularLocation>
    <subcellularLocation>
        <location evidence="2">Cytoplasmic granule</location>
    </subcellularLocation>
</comment>
<evidence type="ECO:0000256" key="6">
    <source>
        <dbReference type="ARBA" id="ARBA00022794"/>
    </source>
</evidence>
<dbReference type="InterPro" id="IPR018993">
    <property type="entry name" value="FOP_dimerisation-dom_N"/>
</dbReference>
<dbReference type="PANTHER" id="PTHR15431:SF4">
    <property type="entry name" value="PROTEIN TONNEAU 1B"/>
    <property type="match status" value="1"/>
</dbReference>
<dbReference type="SMART" id="SM00667">
    <property type="entry name" value="LisH"/>
    <property type="match status" value="1"/>
</dbReference>
<evidence type="ECO:0000256" key="7">
    <source>
        <dbReference type="ARBA" id="ARBA00023212"/>
    </source>
</evidence>
<dbReference type="InterPro" id="IPR006594">
    <property type="entry name" value="LisH"/>
</dbReference>
<evidence type="ECO:0000256" key="10">
    <source>
        <dbReference type="ARBA" id="ARBA00070736"/>
    </source>
</evidence>
<evidence type="ECO:0000256" key="5">
    <source>
        <dbReference type="ARBA" id="ARBA00022490"/>
    </source>
</evidence>
<gene>
    <name evidence="16" type="primary">Aste57867_20629</name>
    <name evidence="15" type="ORF">As57867_020561</name>
    <name evidence="16" type="ORF">ASTE57867_20629</name>
</gene>
<dbReference type="GO" id="GO:0034453">
    <property type="term" value="P:microtubule anchoring"/>
    <property type="evidence" value="ECO:0007669"/>
    <property type="project" value="InterPro"/>
</dbReference>
<keyword evidence="6" id="KW-0970">Cilium biogenesis/degradation</keyword>
<organism evidence="16 17">
    <name type="scientific">Aphanomyces stellatus</name>
    <dbReference type="NCBI Taxonomy" id="120398"/>
    <lineage>
        <taxon>Eukaryota</taxon>
        <taxon>Sar</taxon>
        <taxon>Stramenopiles</taxon>
        <taxon>Oomycota</taxon>
        <taxon>Saprolegniomycetes</taxon>
        <taxon>Saprolegniales</taxon>
        <taxon>Verrucalvaceae</taxon>
        <taxon>Aphanomyces</taxon>
    </lineage>
</organism>
<evidence type="ECO:0000256" key="2">
    <source>
        <dbReference type="ARBA" id="ARBA00004463"/>
    </source>
</evidence>
<evidence type="ECO:0000256" key="11">
    <source>
        <dbReference type="ARBA" id="ARBA00076755"/>
    </source>
</evidence>
<keyword evidence="17" id="KW-1185">Reference proteome</keyword>
<evidence type="ECO:0000256" key="9">
    <source>
        <dbReference type="ARBA" id="ARBA00055043"/>
    </source>
</evidence>
<sequence length="213" mass="22824">MDGTLSLSDLKDALKETLEARGSMGQIKARIRAEIFQALDEGAPKAKLSNENLIINELIREYLEYNGYRHALSVFLPESGQPVEKPFQRRFLAQELNIVDDPRFNQVPLLYSIVTALQDSKHTRMSMSCTTLPHAVKAAVDSAMHGTERVGIPPPLSSVGMGLDPAHAPGVPSLAASSPKPSSPREAAVTATPLAAPSTTATRDTLGAVVISN</sequence>
<evidence type="ECO:0000313" key="17">
    <source>
        <dbReference type="Proteomes" id="UP000332933"/>
    </source>
</evidence>
<keyword evidence="7" id="KW-0206">Cytoskeleton</keyword>
<dbReference type="GO" id="GO:0034451">
    <property type="term" value="C:centriolar satellite"/>
    <property type="evidence" value="ECO:0007669"/>
    <property type="project" value="UniProtKB-SubCell"/>
</dbReference>
<reference evidence="15" key="2">
    <citation type="submission" date="2019-06" db="EMBL/GenBank/DDBJ databases">
        <title>Genomics analysis of Aphanomyces spp. identifies a new class of oomycete effector associated with host adaptation.</title>
        <authorList>
            <person name="Gaulin E."/>
        </authorList>
    </citation>
    <scope>NUCLEOTIDE SEQUENCE</scope>
    <source>
        <strain evidence="15">CBS 578.67</strain>
    </source>
</reference>
<dbReference type="GO" id="GO:0030030">
    <property type="term" value="P:cell projection organization"/>
    <property type="evidence" value="ECO:0007669"/>
    <property type="project" value="UniProtKB-KW"/>
</dbReference>
<dbReference type="GO" id="GO:0005929">
    <property type="term" value="C:cilium"/>
    <property type="evidence" value="ECO:0007669"/>
    <property type="project" value="UniProtKB-ARBA"/>
</dbReference>
<evidence type="ECO:0000313" key="16">
    <source>
        <dbReference type="EMBL" id="VFT97309.1"/>
    </source>
</evidence>
<keyword evidence="8" id="KW-0966">Cell projection</keyword>
<evidence type="ECO:0000259" key="14">
    <source>
        <dbReference type="Pfam" id="PF09398"/>
    </source>
</evidence>
<dbReference type="EMBL" id="VJMH01006897">
    <property type="protein sequence ID" value="KAF0687645.1"/>
    <property type="molecule type" value="Genomic_DNA"/>
</dbReference>
<dbReference type="PROSITE" id="PS50896">
    <property type="entry name" value="LISH"/>
    <property type="match status" value="1"/>
</dbReference>
<comment type="similarity">
    <text evidence="4">Belongs to the CEP43 family.</text>
</comment>
<name>A0A485LFD7_9STRA</name>
<comment type="function">
    <text evidence="9">Involved in the biogenesis of cilia. Required for the recruitment of PLK1 to centrosomes and S phase progression.</text>
</comment>
<evidence type="ECO:0000256" key="12">
    <source>
        <dbReference type="ARBA" id="ARBA00081996"/>
    </source>
</evidence>
<feature type="region of interest" description="Disordered" evidence="13">
    <location>
        <begin position="158"/>
        <end position="200"/>
    </location>
</feature>